<dbReference type="EMBL" id="BJYA01000012">
    <property type="protein sequence ID" value="GEN46123.1"/>
    <property type="molecule type" value="Genomic_DNA"/>
</dbReference>
<feature type="transmembrane region" description="Helical" evidence="1">
    <location>
        <begin position="12"/>
        <end position="34"/>
    </location>
</feature>
<name>A0A511W7U0_9BACI</name>
<evidence type="ECO:0000313" key="3">
    <source>
        <dbReference type="Proteomes" id="UP000321440"/>
    </source>
</evidence>
<comment type="caution">
    <text evidence="2">The sequence shown here is derived from an EMBL/GenBank/DDBJ whole genome shotgun (WGS) entry which is preliminary data.</text>
</comment>
<protein>
    <submittedName>
        <fullName evidence="2">DUF368 domain-containing protein</fullName>
    </submittedName>
</protein>
<gene>
    <name evidence="2" type="ORF">AHA02nite_18990</name>
</gene>
<keyword evidence="1" id="KW-0472">Membrane</keyword>
<dbReference type="Proteomes" id="UP000321440">
    <property type="component" value="Unassembled WGS sequence"/>
</dbReference>
<dbReference type="OrthoDB" id="9793746at2"/>
<feature type="transmembrane region" description="Helical" evidence="1">
    <location>
        <begin position="113"/>
        <end position="132"/>
    </location>
</feature>
<organism evidence="2 3">
    <name type="scientific">Alkalibacillus haloalkaliphilus</name>
    <dbReference type="NCBI Taxonomy" id="94136"/>
    <lineage>
        <taxon>Bacteria</taxon>
        <taxon>Bacillati</taxon>
        <taxon>Bacillota</taxon>
        <taxon>Bacilli</taxon>
        <taxon>Bacillales</taxon>
        <taxon>Bacillaceae</taxon>
        <taxon>Alkalibacillus</taxon>
    </lineage>
</organism>
<reference evidence="2 3" key="1">
    <citation type="submission" date="2019-07" db="EMBL/GenBank/DDBJ databases">
        <title>Whole genome shotgun sequence of Alkalibacillus haloalkaliphilus NBRC 103110.</title>
        <authorList>
            <person name="Hosoyama A."/>
            <person name="Uohara A."/>
            <person name="Ohji S."/>
            <person name="Ichikawa N."/>
        </authorList>
    </citation>
    <scope>NUCLEOTIDE SEQUENCE [LARGE SCALE GENOMIC DNA]</scope>
    <source>
        <strain evidence="2 3">NBRC 103110</strain>
    </source>
</reference>
<dbReference type="PANTHER" id="PTHR37308">
    <property type="entry name" value="INTEGRAL MEMBRANE PROTEIN"/>
    <property type="match status" value="1"/>
</dbReference>
<proteinExistence type="predicted"/>
<dbReference type="AlphaFoldDB" id="A0A511W7U0"/>
<feature type="transmembrane region" description="Helical" evidence="1">
    <location>
        <begin position="223"/>
        <end position="241"/>
    </location>
</feature>
<evidence type="ECO:0000256" key="1">
    <source>
        <dbReference type="SAM" id="Phobius"/>
    </source>
</evidence>
<accession>A0A511W7U0</accession>
<dbReference type="PANTHER" id="PTHR37308:SF1">
    <property type="entry name" value="POLYPRENYL-PHOSPHATE TRANSPORTER"/>
    <property type="match status" value="1"/>
</dbReference>
<dbReference type="RefSeq" id="WP_146816643.1">
    <property type="nucleotide sequence ID" value="NZ_BJYA01000012.1"/>
</dbReference>
<feature type="transmembrane region" description="Helical" evidence="1">
    <location>
        <begin position="247"/>
        <end position="266"/>
    </location>
</feature>
<feature type="transmembrane region" description="Helical" evidence="1">
    <location>
        <begin position="55"/>
        <end position="78"/>
    </location>
</feature>
<feature type="transmembrane region" description="Helical" evidence="1">
    <location>
        <begin position="144"/>
        <end position="163"/>
    </location>
</feature>
<dbReference type="InterPro" id="IPR007163">
    <property type="entry name" value="VCA0040-like"/>
</dbReference>
<sequence>MIEWRNLYRGGLMGISDLIPGVSGGTIAVVLGIYQRLIEGINGIFTREWKRHLAFLVPLLVGVLLALFLLSNVVNWLYDNYPNQIQFLFLGLIVGIIPMLLKKSEYKKTFSGQHYALFILAAILVGLTGLFQEGVADTITTYDASTYVLLFLSGWLASSAMILPGISGSMLLLIVGMYPTFVYILSDVVIEALIPLGLGIVFGLLIMSKIIKYFLNQYFYQTYALIIGLVFGSMFVVYPGFEESFMLNALSILLIFAGIYAAYLLGKLEHQD</sequence>
<keyword evidence="1" id="KW-1133">Transmembrane helix</keyword>
<keyword evidence="3" id="KW-1185">Reference proteome</keyword>
<keyword evidence="1" id="KW-0812">Transmembrane</keyword>
<evidence type="ECO:0000313" key="2">
    <source>
        <dbReference type="EMBL" id="GEN46123.1"/>
    </source>
</evidence>
<feature type="transmembrane region" description="Helical" evidence="1">
    <location>
        <begin position="84"/>
        <end position="101"/>
    </location>
</feature>
<dbReference type="Pfam" id="PF04018">
    <property type="entry name" value="VCA0040-like"/>
    <property type="match status" value="1"/>
</dbReference>